<dbReference type="PANTHER" id="PTHR31236:SF24">
    <property type="entry name" value="BURP DOMAIN PROTEIN RD22"/>
    <property type="match status" value="1"/>
</dbReference>
<feature type="domain" description="BURP" evidence="2">
    <location>
        <begin position="69"/>
        <end position="243"/>
    </location>
</feature>
<keyword evidence="4" id="KW-1185">Reference proteome</keyword>
<dbReference type="PROSITE" id="PS51277">
    <property type="entry name" value="BURP"/>
    <property type="match status" value="1"/>
</dbReference>
<protein>
    <recommendedName>
        <fullName evidence="2">BURP domain-containing protein</fullName>
    </recommendedName>
</protein>
<dbReference type="InterPro" id="IPR004873">
    <property type="entry name" value="BURP_dom"/>
</dbReference>
<gene>
    <name evidence="3" type="ORF">PVAP13_3KG566900</name>
</gene>
<sequence length="243" mass="25025">MHPSVLFVAVVAISAPPRCMAAAPPVALRSHAVLGGGIDHSPLAENFSGPYLSIGMCLARVKKAVTGLFFHEEQLRVGSTLTVSFSAAGVAAILPHDVAEKVPFGNVTARDVATRFNIAPGSEMTAHVGDTLRACQAPPPSRAGGERHACAASLEDMVRAAMRITLGAAAAAASPAGRVWAAASAVPRAGLPLQPYAVEAVAPLDGDHHVACHDEPYPIGLSMTRAYARSRSAASVAARRSSR</sequence>
<name>A0A8T0V5I4_PANVG</name>
<feature type="non-terminal residue" evidence="3">
    <location>
        <position position="243"/>
    </location>
</feature>
<keyword evidence="1" id="KW-0732">Signal</keyword>
<evidence type="ECO:0000256" key="1">
    <source>
        <dbReference type="SAM" id="SignalP"/>
    </source>
</evidence>
<dbReference type="Pfam" id="PF03181">
    <property type="entry name" value="BURP"/>
    <property type="match status" value="1"/>
</dbReference>
<dbReference type="Proteomes" id="UP000823388">
    <property type="component" value="Chromosome 3K"/>
</dbReference>
<dbReference type="SMART" id="SM01045">
    <property type="entry name" value="BURP"/>
    <property type="match status" value="1"/>
</dbReference>
<reference evidence="3" key="1">
    <citation type="submission" date="2020-05" db="EMBL/GenBank/DDBJ databases">
        <title>WGS assembly of Panicum virgatum.</title>
        <authorList>
            <person name="Lovell J.T."/>
            <person name="Jenkins J."/>
            <person name="Shu S."/>
            <person name="Juenger T.E."/>
            <person name="Schmutz J."/>
        </authorList>
    </citation>
    <scope>NUCLEOTIDE SEQUENCE</scope>
    <source>
        <strain evidence="3">AP13</strain>
    </source>
</reference>
<dbReference type="AlphaFoldDB" id="A0A8T0V5I4"/>
<dbReference type="InterPro" id="IPR044816">
    <property type="entry name" value="BURP"/>
</dbReference>
<accession>A0A8T0V5I4</accession>
<evidence type="ECO:0000259" key="2">
    <source>
        <dbReference type="PROSITE" id="PS51277"/>
    </source>
</evidence>
<comment type="caution">
    <text evidence="3">The sequence shown here is derived from an EMBL/GenBank/DDBJ whole genome shotgun (WGS) entry which is preliminary data.</text>
</comment>
<organism evidence="3 4">
    <name type="scientific">Panicum virgatum</name>
    <name type="common">Blackwell switchgrass</name>
    <dbReference type="NCBI Taxonomy" id="38727"/>
    <lineage>
        <taxon>Eukaryota</taxon>
        <taxon>Viridiplantae</taxon>
        <taxon>Streptophyta</taxon>
        <taxon>Embryophyta</taxon>
        <taxon>Tracheophyta</taxon>
        <taxon>Spermatophyta</taxon>
        <taxon>Magnoliopsida</taxon>
        <taxon>Liliopsida</taxon>
        <taxon>Poales</taxon>
        <taxon>Poaceae</taxon>
        <taxon>PACMAD clade</taxon>
        <taxon>Panicoideae</taxon>
        <taxon>Panicodae</taxon>
        <taxon>Paniceae</taxon>
        <taxon>Panicinae</taxon>
        <taxon>Panicum</taxon>
        <taxon>Panicum sect. Hiantes</taxon>
    </lineage>
</organism>
<feature type="chain" id="PRO_5035838201" description="BURP domain-containing protein" evidence="1">
    <location>
        <begin position="22"/>
        <end position="243"/>
    </location>
</feature>
<feature type="signal peptide" evidence="1">
    <location>
        <begin position="1"/>
        <end position="21"/>
    </location>
</feature>
<evidence type="ECO:0000313" key="3">
    <source>
        <dbReference type="EMBL" id="KAG2630490.1"/>
    </source>
</evidence>
<evidence type="ECO:0000313" key="4">
    <source>
        <dbReference type="Proteomes" id="UP000823388"/>
    </source>
</evidence>
<proteinExistence type="predicted"/>
<dbReference type="EMBL" id="CM029041">
    <property type="protein sequence ID" value="KAG2630490.1"/>
    <property type="molecule type" value="Genomic_DNA"/>
</dbReference>
<dbReference type="PANTHER" id="PTHR31236">
    <property type="entry name" value="BURP DOMAIN PROTEIN USPL1-LIKE"/>
    <property type="match status" value="1"/>
</dbReference>